<keyword evidence="3 5" id="KW-1133">Transmembrane helix</keyword>
<proteinExistence type="predicted"/>
<dbReference type="InterPro" id="IPR047843">
    <property type="entry name" value="WLS-like_TM"/>
</dbReference>
<dbReference type="OMA" id="ATHYQNS"/>
<dbReference type="OrthoDB" id="28186at2759"/>
<dbReference type="PANTHER" id="PTHR31918:SF1">
    <property type="entry name" value="TRANSMEMBRANE PROTEIN 181"/>
    <property type="match status" value="1"/>
</dbReference>
<comment type="caution">
    <text evidence="7">The sequence shown here is derived from an EMBL/GenBank/DDBJ whole genome shotgun (WGS) entry which is preliminary data.</text>
</comment>
<keyword evidence="4 5" id="KW-0472">Membrane</keyword>
<evidence type="ECO:0000256" key="1">
    <source>
        <dbReference type="ARBA" id="ARBA00004141"/>
    </source>
</evidence>
<dbReference type="InterPro" id="IPR040416">
    <property type="entry name" value="TMEM181"/>
</dbReference>
<dbReference type="PANTHER" id="PTHR31918">
    <property type="entry name" value="TRANSMEMBRANE PROTEIN 181"/>
    <property type="match status" value="1"/>
</dbReference>
<dbReference type="GO" id="GO:0015643">
    <property type="term" value="F:toxic substance binding"/>
    <property type="evidence" value="ECO:0007669"/>
    <property type="project" value="InterPro"/>
</dbReference>
<protein>
    <recommendedName>
        <fullName evidence="6">Wntless-like transmembrane domain-containing protein</fullName>
    </recommendedName>
</protein>
<feature type="transmembrane region" description="Helical" evidence="5">
    <location>
        <begin position="99"/>
        <end position="121"/>
    </location>
</feature>
<reference evidence="7 8" key="1">
    <citation type="journal article" date="2018" name="Nat. Ecol. Evol.">
        <title>Shark genomes provide insights into elasmobranch evolution and the origin of vertebrates.</title>
        <authorList>
            <person name="Hara Y"/>
            <person name="Yamaguchi K"/>
            <person name="Onimaru K"/>
            <person name="Kadota M"/>
            <person name="Koyanagi M"/>
            <person name="Keeley SD"/>
            <person name="Tatsumi K"/>
            <person name="Tanaka K"/>
            <person name="Motone F"/>
            <person name="Kageyama Y"/>
            <person name="Nozu R"/>
            <person name="Adachi N"/>
            <person name="Nishimura O"/>
            <person name="Nakagawa R"/>
            <person name="Tanegashima C"/>
            <person name="Kiyatake I"/>
            <person name="Matsumoto R"/>
            <person name="Murakumo K"/>
            <person name="Nishida K"/>
            <person name="Terakita A"/>
            <person name="Kuratani S"/>
            <person name="Sato K"/>
            <person name="Hyodo S Kuraku.S."/>
        </authorList>
    </citation>
    <scope>NUCLEOTIDE SEQUENCE [LARGE SCALE GENOMIC DNA]</scope>
</reference>
<accession>A0A401PWH1</accession>
<dbReference type="AlphaFoldDB" id="A0A401PWH1"/>
<organism evidence="7 8">
    <name type="scientific">Scyliorhinus torazame</name>
    <name type="common">Cloudy catshark</name>
    <name type="synonym">Catulus torazame</name>
    <dbReference type="NCBI Taxonomy" id="75743"/>
    <lineage>
        <taxon>Eukaryota</taxon>
        <taxon>Metazoa</taxon>
        <taxon>Chordata</taxon>
        <taxon>Craniata</taxon>
        <taxon>Vertebrata</taxon>
        <taxon>Chondrichthyes</taxon>
        <taxon>Elasmobranchii</taxon>
        <taxon>Galeomorphii</taxon>
        <taxon>Galeoidea</taxon>
        <taxon>Carcharhiniformes</taxon>
        <taxon>Scyliorhinidae</taxon>
        <taxon>Scyliorhinus</taxon>
    </lineage>
</organism>
<keyword evidence="2 5" id="KW-0812">Transmembrane</keyword>
<dbReference type="EMBL" id="BFAA01010274">
    <property type="protein sequence ID" value="GCB77504.1"/>
    <property type="molecule type" value="Genomic_DNA"/>
</dbReference>
<evidence type="ECO:0000259" key="6">
    <source>
        <dbReference type="Pfam" id="PF06664"/>
    </source>
</evidence>
<dbReference type="STRING" id="75743.A0A401PWH1"/>
<feature type="domain" description="Wntless-like transmembrane" evidence="6">
    <location>
        <begin position="45"/>
        <end position="168"/>
    </location>
</feature>
<sequence length="220" mass="25249">MEIIGGSPELKVEAPRWNNDGLGRKEFHDFLFAQTVDCWSPLAGCSDTRDLADVRIRKDMSIEGMKIFFLIVGSLYILYLVFLIVRACSELKNMPYFDLRLKFLTGLTFIVLIISIVILYLRFGAKVLQDNFVAELSTHYQNSAEFLSFYGLLNYYLYTLAYVYSPSKNAVYESQLKDNPAFSMLNDSDDDVIYGSDYEEMPLQNGRAIKSKYKDESDSD</sequence>
<dbReference type="GO" id="GO:0016020">
    <property type="term" value="C:membrane"/>
    <property type="evidence" value="ECO:0007669"/>
    <property type="project" value="UniProtKB-SubCell"/>
</dbReference>
<evidence type="ECO:0000256" key="4">
    <source>
        <dbReference type="ARBA" id="ARBA00023136"/>
    </source>
</evidence>
<evidence type="ECO:0000313" key="8">
    <source>
        <dbReference type="Proteomes" id="UP000288216"/>
    </source>
</evidence>
<keyword evidence="8" id="KW-1185">Reference proteome</keyword>
<comment type="subcellular location">
    <subcellularLocation>
        <location evidence="1">Membrane</location>
        <topology evidence="1">Multi-pass membrane protein</topology>
    </subcellularLocation>
</comment>
<name>A0A401PWH1_SCYTO</name>
<evidence type="ECO:0000256" key="2">
    <source>
        <dbReference type="ARBA" id="ARBA00022692"/>
    </source>
</evidence>
<gene>
    <name evidence="7" type="ORF">scyTo_0016695</name>
</gene>
<dbReference type="Proteomes" id="UP000288216">
    <property type="component" value="Unassembled WGS sequence"/>
</dbReference>
<evidence type="ECO:0000256" key="3">
    <source>
        <dbReference type="ARBA" id="ARBA00022989"/>
    </source>
</evidence>
<evidence type="ECO:0000313" key="7">
    <source>
        <dbReference type="EMBL" id="GCB77504.1"/>
    </source>
</evidence>
<feature type="transmembrane region" description="Helical" evidence="5">
    <location>
        <begin position="67"/>
        <end position="87"/>
    </location>
</feature>
<evidence type="ECO:0000256" key="5">
    <source>
        <dbReference type="SAM" id="Phobius"/>
    </source>
</evidence>
<dbReference type="Pfam" id="PF06664">
    <property type="entry name" value="WLS-like_TM"/>
    <property type="match status" value="1"/>
</dbReference>